<evidence type="ECO:0000256" key="2">
    <source>
        <dbReference type="ARBA" id="ARBA00022475"/>
    </source>
</evidence>
<dbReference type="GO" id="GO:0022857">
    <property type="term" value="F:transmembrane transporter activity"/>
    <property type="evidence" value="ECO:0007669"/>
    <property type="project" value="InterPro"/>
</dbReference>
<evidence type="ECO:0000256" key="4">
    <source>
        <dbReference type="ARBA" id="ARBA00022989"/>
    </source>
</evidence>
<evidence type="ECO:0000256" key="6">
    <source>
        <dbReference type="SAM" id="Phobius"/>
    </source>
</evidence>
<keyword evidence="4 6" id="KW-1133">Transmembrane helix</keyword>
<name>A0A7W8D3Z8_9FIRM</name>
<dbReference type="RefSeq" id="WP_183376593.1">
    <property type="nucleotide sequence ID" value="NZ_JACHHD010000017.1"/>
</dbReference>
<dbReference type="EMBL" id="JACHHD010000017">
    <property type="protein sequence ID" value="MBB5185539.1"/>
    <property type="molecule type" value="Genomic_DNA"/>
</dbReference>
<dbReference type="InterPro" id="IPR001851">
    <property type="entry name" value="ABC_transp_permease"/>
</dbReference>
<feature type="transmembrane region" description="Helical" evidence="6">
    <location>
        <begin position="244"/>
        <end position="263"/>
    </location>
</feature>
<evidence type="ECO:0000256" key="3">
    <source>
        <dbReference type="ARBA" id="ARBA00022692"/>
    </source>
</evidence>
<organism evidence="7 8">
    <name type="scientific">Faecalicoccus acidiformans</name>
    <dbReference type="NCBI Taxonomy" id="915173"/>
    <lineage>
        <taxon>Bacteria</taxon>
        <taxon>Bacillati</taxon>
        <taxon>Bacillota</taxon>
        <taxon>Erysipelotrichia</taxon>
        <taxon>Erysipelotrichales</taxon>
        <taxon>Erysipelotrichaceae</taxon>
        <taxon>Faecalicoccus</taxon>
    </lineage>
</organism>
<evidence type="ECO:0000256" key="1">
    <source>
        <dbReference type="ARBA" id="ARBA00004651"/>
    </source>
</evidence>
<feature type="transmembrane region" description="Helical" evidence="6">
    <location>
        <begin position="6"/>
        <end position="28"/>
    </location>
</feature>
<feature type="transmembrane region" description="Helical" evidence="6">
    <location>
        <begin position="88"/>
        <end position="107"/>
    </location>
</feature>
<reference evidence="7 8" key="1">
    <citation type="submission" date="2020-08" db="EMBL/GenBank/DDBJ databases">
        <title>Genomic Encyclopedia of Type Strains, Phase IV (KMG-IV): sequencing the most valuable type-strain genomes for metagenomic binning, comparative biology and taxonomic classification.</title>
        <authorList>
            <person name="Goeker M."/>
        </authorList>
    </citation>
    <scope>NUCLEOTIDE SEQUENCE [LARGE SCALE GENOMIC DNA]</scope>
    <source>
        <strain evidence="7 8">DSM 26963</strain>
    </source>
</reference>
<dbReference type="GO" id="GO:0005886">
    <property type="term" value="C:plasma membrane"/>
    <property type="evidence" value="ECO:0007669"/>
    <property type="project" value="UniProtKB-SubCell"/>
</dbReference>
<feature type="transmembrane region" description="Helical" evidence="6">
    <location>
        <begin position="213"/>
        <end position="232"/>
    </location>
</feature>
<keyword evidence="3 6" id="KW-0812">Transmembrane</keyword>
<keyword evidence="2" id="KW-1003">Cell membrane</keyword>
<dbReference type="Proteomes" id="UP000521313">
    <property type="component" value="Unassembled WGS sequence"/>
</dbReference>
<evidence type="ECO:0000313" key="7">
    <source>
        <dbReference type="EMBL" id="MBB5185539.1"/>
    </source>
</evidence>
<accession>A0A7W8D3Z8</accession>
<dbReference type="CDD" id="cd06574">
    <property type="entry name" value="TM_PBP1_branched-chain-AA_like"/>
    <property type="match status" value="1"/>
</dbReference>
<evidence type="ECO:0000313" key="8">
    <source>
        <dbReference type="Proteomes" id="UP000521313"/>
    </source>
</evidence>
<feature type="transmembrane region" description="Helical" evidence="6">
    <location>
        <begin position="269"/>
        <end position="287"/>
    </location>
</feature>
<feature type="transmembrane region" description="Helical" evidence="6">
    <location>
        <begin position="63"/>
        <end position="81"/>
    </location>
</feature>
<dbReference type="Pfam" id="PF02653">
    <property type="entry name" value="BPD_transp_2"/>
    <property type="match status" value="1"/>
</dbReference>
<proteinExistence type="predicted"/>
<dbReference type="PANTHER" id="PTHR32196">
    <property type="entry name" value="ABC TRANSPORTER PERMEASE PROTEIN YPHD-RELATED-RELATED"/>
    <property type="match status" value="1"/>
</dbReference>
<dbReference type="PRINTS" id="PR00173">
    <property type="entry name" value="EDTRNSPORT"/>
</dbReference>
<keyword evidence="5 6" id="KW-0472">Membrane</keyword>
<evidence type="ECO:0000256" key="5">
    <source>
        <dbReference type="ARBA" id="ARBA00023136"/>
    </source>
</evidence>
<feature type="transmembrane region" description="Helical" evidence="6">
    <location>
        <begin position="176"/>
        <end position="201"/>
    </location>
</feature>
<comment type="caution">
    <text evidence="7">The sequence shown here is derived from an EMBL/GenBank/DDBJ whole genome shotgun (WGS) entry which is preliminary data.</text>
</comment>
<protein>
    <submittedName>
        <fullName evidence="7">Putative ABC transport system permease protein</fullName>
    </submittedName>
</protein>
<dbReference type="PANTHER" id="PTHR32196:SF69">
    <property type="entry name" value="BRANCHED-CHAIN AMINO ACID TRANSPORT SYSTEM, PERMEASE PROTEIN"/>
    <property type="match status" value="1"/>
</dbReference>
<dbReference type="AlphaFoldDB" id="A0A7W8D3Z8"/>
<sequence>MGIVLAMQGALSQGILWGLMALGVYITFRLLDIADLTVDGSFATGGAVCAVCLVNGINPIIALILSTIAGFIAGLITGVLHTKCQIPAILAGILTQIGLYSINLRIMGRSNTPLLQYDNVFGQLEKLTGLSSNWVVLIVGLIVTVLVIVALYWYFGTEIGSSIRATGNNEQMIRALGVNTNVTKTLGLMISNGLIALSGALVTQQQGYADVRMGIGAIVIGLASIVIGEVIFGHKGAFGTRLTSIVVGSVIYRVIVAVVLQMGLNTDDLKLLTAILVAVALTVPIVMNKQKQLSMYKKLTGREQ</sequence>
<gene>
    <name evidence="7" type="ORF">HNQ43_001603</name>
</gene>
<feature type="transmembrane region" description="Helical" evidence="6">
    <location>
        <begin position="134"/>
        <end position="155"/>
    </location>
</feature>
<comment type="subcellular location">
    <subcellularLocation>
        <location evidence="1">Cell membrane</location>
        <topology evidence="1">Multi-pass membrane protein</topology>
    </subcellularLocation>
</comment>